<evidence type="ECO:0000256" key="6">
    <source>
        <dbReference type="ARBA" id="ARBA00023128"/>
    </source>
</evidence>
<dbReference type="GO" id="GO:0034551">
    <property type="term" value="P:mitochondrial respiratory chain complex III assembly"/>
    <property type="evidence" value="ECO:0007669"/>
    <property type="project" value="InterPro"/>
</dbReference>
<gene>
    <name evidence="7" type="ORF">g.16934</name>
</gene>
<dbReference type="PANTHER" id="PTHR13143">
    <property type="entry name" value="TETRATRICOPEPTIDE REPEAT PROTEIN 19"/>
    <property type="match status" value="1"/>
</dbReference>
<reference evidence="7" key="1">
    <citation type="submission" date="2015-12" db="EMBL/GenBank/DDBJ databases">
        <title>De novo transcriptome assembly of four potential Pierce s Disease insect vectors from Arizona vineyards.</title>
        <authorList>
            <person name="Tassone E.E."/>
        </authorList>
    </citation>
    <scope>NUCLEOTIDE SEQUENCE</scope>
</reference>
<dbReference type="PANTHER" id="PTHR13143:SF6">
    <property type="entry name" value="TETRATRICOPEPTIDE REPEAT PROTEIN 19, MITOCHONDRIAL"/>
    <property type="match status" value="1"/>
</dbReference>
<keyword evidence="3" id="KW-0677">Repeat</keyword>
<keyword evidence="6" id="KW-0496">Mitochondrion</keyword>
<evidence type="ECO:0000256" key="4">
    <source>
        <dbReference type="ARBA" id="ARBA00022803"/>
    </source>
</evidence>
<dbReference type="SUPFAM" id="SSF48452">
    <property type="entry name" value="TPR-like"/>
    <property type="match status" value="1"/>
</dbReference>
<protein>
    <submittedName>
        <fullName evidence="7">Uncharacterized protein</fullName>
    </submittedName>
</protein>
<evidence type="ECO:0000256" key="1">
    <source>
        <dbReference type="ARBA" id="ARBA00004173"/>
    </source>
</evidence>
<organism evidence="7">
    <name type="scientific">Clastoptera arizonana</name>
    <name type="common">Arizona spittle bug</name>
    <dbReference type="NCBI Taxonomy" id="38151"/>
    <lineage>
        <taxon>Eukaryota</taxon>
        <taxon>Metazoa</taxon>
        <taxon>Ecdysozoa</taxon>
        <taxon>Arthropoda</taxon>
        <taxon>Hexapoda</taxon>
        <taxon>Insecta</taxon>
        <taxon>Pterygota</taxon>
        <taxon>Neoptera</taxon>
        <taxon>Paraneoptera</taxon>
        <taxon>Hemiptera</taxon>
        <taxon>Auchenorrhyncha</taxon>
        <taxon>Cercopoidea</taxon>
        <taxon>Clastopteridae</taxon>
        <taxon>Clastoptera</taxon>
    </lineage>
</organism>
<evidence type="ECO:0000256" key="3">
    <source>
        <dbReference type="ARBA" id="ARBA00022737"/>
    </source>
</evidence>
<name>A0A1B6EC26_9HEMI</name>
<comment type="subcellular location">
    <subcellularLocation>
        <location evidence="1">Mitochondrion</location>
    </subcellularLocation>
</comment>
<proteinExistence type="inferred from homology"/>
<dbReference type="InterPro" id="IPR011990">
    <property type="entry name" value="TPR-like_helical_dom_sf"/>
</dbReference>
<dbReference type="EMBL" id="GEDC01001874">
    <property type="protein sequence ID" value="JAS35424.1"/>
    <property type="molecule type" value="Transcribed_RNA"/>
</dbReference>
<accession>A0A1B6EC26</accession>
<evidence type="ECO:0000313" key="7">
    <source>
        <dbReference type="EMBL" id="JAS35424.1"/>
    </source>
</evidence>
<dbReference type="InterPro" id="IPR040395">
    <property type="entry name" value="TTC19"/>
</dbReference>
<dbReference type="Pfam" id="PF13181">
    <property type="entry name" value="TPR_8"/>
    <property type="match status" value="1"/>
</dbReference>
<keyword evidence="5" id="KW-0809">Transit peptide</keyword>
<comment type="similarity">
    <text evidence="2">Belongs to the TTC19 family.</text>
</comment>
<feature type="non-terminal residue" evidence="7">
    <location>
        <position position="1"/>
    </location>
</feature>
<evidence type="ECO:0000256" key="5">
    <source>
        <dbReference type="ARBA" id="ARBA00022946"/>
    </source>
</evidence>
<dbReference type="InterPro" id="IPR019734">
    <property type="entry name" value="TPR_rpt"/>
</dbReference>
<keyword evidence="4" id="KW-0802">TPR repeat</keyword>
<dbReference type="GO" id="GO:0005743">
    <property type="term" value="C:mitochondrial inner membrane"/>
    <property type="evidence" value="ECO:0007669"/>
    <property type="project" value="TreeGrafter"/>
</dbReference>
<dbReference type="Gene3D" id="1.25.40.10">
    <property type="entry name" value="Tetratricopeptide repeat domain"/>
    <property type="match status" value="2"/>
</dbReference>
<dbReference type="Pfam" id="PF13424">
    <property type="entry name" value="TPR_12"/>
    <property type="match status" value="1"/>
</dbReference>
<evidence type="ECO:0000256" key="2">
    <source>
        <dbReference type="ARBA" id="ARBA00008219"/>
    </source>
</evidence>
<sequence length="383" mass="44596">DICQNQNQNIKMFPKALYRLQSFNNINHLNPFSCTNPLRCFNSSNLYVFNNSLSKNLKSYWPIKNIYRKATNENCSVMLILKNEKFNYKIPFSVKLAGLSSIFSFFQSKEEEQESELITIIKRSILMTQREDLKGAEQMLHLALKLAQELQNIDAITYIYDLLANIAFSQREFDKAEKLFLEVMRRVLINGLAKDDPKVIHMSLKLAKIYQEKKDYLKAEDGFKYCLENLEKIGLNSNDEDILQLWAMSIDWYARFLQERNRLDEAFNNYKKAYDLCLNVNGEIHEQTVILLNDLGTISFLMGDKENAILYLTKAVEAGKHLPNMEELSSVYVNLGTIYMQQKLYVEAKKSCKEGWKNAKRHNNEEGMKEASICLEEMRNITG</sequence>
<dbReference type="SMART" id="SM00028">
    <property type="entry name" value="TPR"/>
    <property type="match status" value="4"/>
</dbReference>
<dbReference type="AlphaFoldDB" id="A0A1B6EC26"/>